<dbReference type="VEuPathDB" id="TriTrypDB:TRSC58_04682"/>
<evidence type="ECO:0000313" key="1">
    <source>
        <dbReference type="EMBL" id="ESL07626.1"/>
    </source>
</evidence>
<sequence length="239" mass="27590">MEVYSDDDSPLFFGEYIRSNPSSAISARWVFELPDEEQGDCIAKMVENAAYQETWLSYFEYAAKKGIPVTEDIALEAIHAVGLDPCSAPLWLKVVELCSNEEKKRELFQLALRVPLYQQGLVYQAYKMFESEVAKQNGHNVSSCLSLSEVMQYSKILEIEPSWPDRFVDVQTTKSDRRDAVIVQWNSLLQFMVEKYEEFHLPKDLQLRRIELAFRQLCSQFSHADVCWYAYALFCGCGT</sequence>
<name>A0A061J0K8_TRYRA</name>
<protein>
    <submittedName>
        <fullName evidence="1">Uncharacterized protein</fullName>
    </submittedName>
</protein>
<proteinExistence type="predicted"/>
<dbReference type="SUPFAM" id="SSF48452">
    <property type="entry name" value="TPR-like"/>
    <property type="match status" value="1"/>
</dbReference>
<reference evidence="1 2" key="1">
    <citation type="submission" date="2013-07" db="EMBL/GenBank/DDBJ databases">
        <authorList>
            <person name="Stoco P.H."/>
            <person name="Wagner G."/>
            <person name="Gerber A."/>
            <person name="Zaha A."/>
            <person name="Thompson C."/>
            <person name="Bartholomeu D.C."/>
            <person name="Luckemeyer D.D."/>
            <person name="Bahia D."/>
            <person name="Loreto E."/>
            <person name="Prestes E.B."/>
            <person name="Lima F.M."/>
            <person name="Rodrigues-Luiz G."/>
            <person name="Vallejo G.A."/>
            <person name="Filho J.F."/>
            <person name="Monteiro K.M."/>
            <person name="Tyler K.M."/>
            <person name="de Almeida L.G."/>
            <person name="Ortiz M.F."/>
            <person name="Siervo M.A."/>
            <person name="de Moraes M.H."/>
            <person name="Cunha O.L."/>
            <person name="Mendonca-Neto R."/>
            <person name="Silva R."/>
            <person name="Teixeira S.M."/>
            <person name="Murta S.M."/>
            <person name="Sincero T.C."/>
            <person name="Mendes T.A."/>
            <person name="Urmenyi T.P."/>
            <person name="Silva V.G."/>
            <person name="da Rocha W.D."/>
            <person name="Andersson B."/>
            <person name="Romanha A.J."/>
            <person name="Steindel M."/>
            <person name="de Vasconcelos A.T."/>
            <person name="Grisard E.C."/>
        </authorList>
    </citation>
    <scope>NUCLEOTIDE SEQUENCE [LARGE SCALE GENOMIC DNA]</scope>
    <source>
        <strain evidence="1 2">SC58</strain>
    </source>
</reference>
<dbReference type="AlphaFoldDB" id="A0A061J0K8"/>
<keyword evidence="2" id="KW-1185">Reference proteome</keyword>
<dbReference type="EMBL" id="AUPL01004682">
    <property type="protein sequence ID" value="ESL07626.1"/>
    <property type="molecule type" value="Genomic_DNA"/>
</dbReference>
<dbReference type="OrthoDB" id="276665at2759"/>
<dbReference type="Gene3D" id="1.25.40.10">
    <property type="entry name" value="Tetratricopeptide repeat domain"/>
    <property type="match status" value="1"/>
</dbReference>
<comment type="caution">
    <text evidence="1">The sequence shown here is derived from an EMBL/GenBank/DDBJ whole genome shotgun (WGS) entry which is preliminary data.</text>
</comment>
<evidence type="ECO:0000313" key="2">
    <source>
        <dbReference type="Proteomes" id="UP000031737"/>
    </source>
</evidence>
<dbReference type="Proteomes" id="UP000031737">
    <property type="component" value="Unassembled WGS sequence"/>
</dbReference>
<organism evidence="1 2">
    <name type="scientific">Trypanosoma rangeli SC58</name>
    <dbReference type="NCBI Taxonomy" id="429131"/>
    <lineage>
        <taxon>Eukaryota</taxon>
        <taxon>Discoba</taxon>
        <taxon>Euglenozoa</taxon>
        <taxon>Kinetoplastea</taxon>
        <taxon>Metakinetoplastina</taxon>
        <taxon>Trypanosomatida</taxon>
        <taxon>Trypanosomatidae</taxon>
        <taxon>Trypanosoma</taxon>
        <taxon>Herpetosoma</taxon>
    </lineage>
</organism>
<dbReference type="InterPro" id="IPR011990">
    <property type="entry name" value="TPR-like_helical_dom_sf"/>
</dbReference>
<gene>
    <name evidence="1" type="ORF">TRSC58_04682</name>
</gene>
<accession>A0A061J0K8</accession>